<accession>A0A427YJ79</accession>
<feature type="compositionally biased region" description="Polar residues" evidence="5">
    <location>
        <begin position="446"/>
        <end position="493"/>
    </location>
</feature>
<dbReference type="InterPro" id="IPR029021">
    <property type="entry name" value="Prot-tyrosine_phosphatase-like"/>
</dbReference>
<feature type="region of interest" description="Disordered" evidence="5">
    <location>
        <begin position="584"/>
        <end position="603"/>
    </location>
</feature>
<dbReference type="SUPFAM" id="SSF52799">
    <property type="entry name" value="(Phosphotyrosine protein) phosphatases II"/>
    <property type="match status" value="1"/>
</dbReference>
<evidence type="ECO:0000259" key="7">
    <source>
        <dbReference type="PROSITE" id="PS50056"/>
    </source>
</evidence>
<dbReference type="GO" id="GO:0008138">
    <property type="term" value="F:protein tyrosine/serine/threonine phosphatase activity"/>
    <property type="evidence" value="ECO:0007669"/>
    <property type="project" value="TreeGrafter"/>
</dbReference>
<dbReference type="Gene3D" id="3.90.190.10">
    <property type="entry name" value="Protein tyrosine phosphatase superfamily"/>
    <property type="match status" value="1"/>
</dbReference>
<keyword evidence="3" id="KW-0378">Hydrolase</keyword>
<dbReference type="STRING" id="1890683.A0A427YJ79"/>
<name>A0A427YJ79_9TREE</name>
<dbReference type="InterPro" id="IPR000387">
    <property type="entry name" value="Tyr_Pase_dom"/>
</dbReference>
<dbReference type="GO" id="GO:0004725">
    <property type="term" value="F:protein tyrosine phosphatase activity"/>
    <property type="evidence" value="ECO:0007669"/>
    <property type="project" value="UniProtKB-EC"/>
</dbReference>
<dbReference type="GO" id="GO:0005634">
    <property type="term" value="C:nucleus"/>
    <property type="evidence" value="ECO:0007669"/>
    <property type="project" value="TreeGrafter"/>
</dbReference>
<dbReference type="OrthoDB" id="2017893at2759"/>
<evidence type="ECO:0000313" key="8">
    <source>
        <dbReference type="EMBL" id="RSH91123.1"/>
    </source>
</evidence>
<reference evidence="8 9" key="1">
    <citation type="submission" date="2018-11" db="EMBL/GenBank/DDBJ databases">
        <title>Genome sequence of Saitozyma podzolica DSM 27192.</title>
        <authorList>
            <person name="Aliyu H."/>
            <person name="Gorte O."/>
            <person name="Ochsenreither K."/>
        </authorList>
    </citation>
    <scope>NUCLEOTIDE SEQUENCE [LARGE SCALE GENOMIC DNA]</scope>
    <source>
        <strain evidence="8 9">DSM 27192</strain>
    </source>
</reference>
<dbReference type="PROSITE" id="PS00383">
    <property type="entry name" value="TYR_PHOSPHATASE_1"/>
    <property type="match status" value="1"/>
</dbReference>
<dbReference type="PROSITE" id="PS50054">
    <property type="entry name" value="TYR_PHOSPHATASE_DUAL"/>
    <property type="match status" value="1"/>
</dbReference>
<dbReference type="Proteomes" id="UP000279259">
    <property type="component" value="Unassembled WGS sequence"/>
</dbReference>
<feature type="region of interest" description="Disordered" evidence="5">
    <location>
        <begin position="1"/>
        <end position="47"/>
    </location>
</feature>
<feature type="region of interest" description="Disordered" evidence="5">
    <location>
        <begin position="359"/>
        <end position="509"/>
    </location>
</feature>
<feature type="compositionally biased region" description="Low complexity" evidence="5">
    <location>
        <begin position="533"/>
        <end position="543"/>
    </location>
</feature>
<organism evidence="8 9">
    <name type="scientific">Saitozyma podzolica</name>
    <dbReference type="NCBI Taxonomy" id="1890683"/>
    <lineage>
        <taxon>Eukaryota</taxon>
        <taxon>Fungi</taxon>
        <taxon>Dikarya</taxon>
        <taxon>Basidiomycota</taxon>
        <taxon>Agaricomycotina</taxon>
        <taxon>Tremellomycetes</taxon>
        <taxon>Tremellales</taxon>
        <taxon>Trimorphomycetaceae</taxon>
        <taxon>Saitozyma</taxon>
    </lineage>
</organism>
<gene>
    <name evidence="8" type="ORF">EHS25_010299</name>
</gene>
<comment type="similarity">
    <text evidence="1">Belongs to the protein-tyrosine phosphatase family. Non-receptor class dual specificity subfamily.</text>
</comment>
<proteinExistence type="inferred from homology"/>
<evidence type="ECO:0000256" key="5">
    <source>
        <dbReference type="SAM" id="MobiDB-lite"/>
    </source>
</evidence>
<keyword evidence="4" id="KW-0904">Protein phosphatase</keyword>
<dbReference type="PANTHER" id="PTHR45848:SF4">
    <property type="entry name" value="DUAL SPECIFICITY PROTEIN PHOSPHATASE 12"/>
    <property type="match status" value="1"/>
</dbReference>
<comment type="caution">
    <text evidence="8">The sequence shown here is derived from an EMBL/GenBank/DDBJ whole genome shotgun (WGS) entry which is preliminary data.</text>
</comment>
<feature type="domain" description="Tyrosine-protein phosphatase" evidence="6">
    <location>
        <begin position="116"/>
        <end position="283"/>
    </location>
</feature>
<feature type="domain" description="Tyrosine specific protein phosphatases" evidence="7">
    <location>
        <begin position="194"/>
        <end position="262"/>
    </location>
</feature>
<feature type="compositionally biased region" description="Polar residues" evidence="5">
    <location>
        <begin position="363"/>
        <end position="375"/>
    </location>
</feature>
<evidence type="ECO:0000259" key="6">
    <source>
        <dbReference type="PROSITE" id="PS50054"/>
    </source>
</evidence>
<feature type="region of interest" description="Disordered" evidence="5">
    <location>
        <begin position="528"/>
        <end position="573"/>
    </location>
</feature>
<dbReference type="CDD" id="cd14498">
    <property type="entry name" value="DSP"/>
    <property type="match status" value="1"/>
</dbReference>
<dbReference type="InterPro" id="IPR016130">
    <property type="entry name" value="Tyr_Pase_AS"/>
</dbReference>
<evidence type="ECO:0000256" key="1">
    <source>
        <dbReference type="ARBA" id="ARBA00008601"/>
    </source>
</evidence>
<dbReference type="EMBL" id="RSCD01000009">
    <property type="protein sequence ID" value="RSH91123.1"/>
    <property type="molecule type" value="Genomic_DNA"/>
</dbReference>
<evidence type="ECO:0000313" key="9">
    <source>
        <dbReference type="Proteomes" id="UP000279259"/>
    </source>
</evidence>
<evidence type="ECO:0000256" key="2">
    <source>
        <dbReference type="ARBA" id="ARBA00013064"/>
    </source>
</evidence>
<evidence type="ECO:0000256" key="3">
    <source>
        <dbReference type="ARBA" id="ARBA00022801"/>
    </source>
</evidence>
<feature type="compositionally biased region" description="Gly residues" evidence="5">
    <location>
        <begin position="395"/>
        <end position="407"/>
    </location>
</feature>
<dbReference type="Pfam" id="PF00782">
    <property type="entry name" value="DSPc"/>
    <property type="match status" value="1"/>
</dbReference>
<dbReference type="PANTHER" id="PTHR45848">
    <property type="entry name" value="DUAL SPECIFICITY PROTEIN PHOSPHATASE 12 FAMILY MEMBER"/>
    <property type="match status" value="1"/>
</dbReference>
<dbReference type="SMART" id="SM00195">
    <property type="entry name" value="DSPc"/>
    <property type="match status" value="1"/>
</dbReference>
<dbReference type="EC" id="3.1.3.48" evidence="2"/>
<evidence type="ECO:0000256" key="4">
    <source>
        <dbReference type="ARBA" id="ARBA00022912"/>
    </source>
</evidence>
<keyword evidence="9" id="KW-1185">Reference proteome</keyword>
<protein>
    <recommendedName>
        <fullName evidence="2">protein-tyrosine-phosphatase</fullName>
        <ecNumber evidence="2">3.1.3.48</ecNumber>
    </recommendedName>
</protein>
<dbReference type="InterPro" id="IPR020422">
    <property type="entry name" value="TYR_PHOSPHATASE_DUAL_dom"/>
</dbReference>
<dbReference type="PROSITE" id="PS50056">
    <property type="entry name" value="TYR_PHOSPHATASE_2"/>
    <property type="match status" value="1"/>
</dbReference>
<dbReference type="InterPro" id="IPR000340">
    <property type="entry name" value="Dual-sp_phosphatase_cat-dom"/>
</dbReference>
<sequence>MSSSSASSQPHLPTRSNSLLKSRAPPADAARPDDAAVEDVYRQVESTGSLEAAAKKLQQVAKMRTRMWEDDPEEAEYVAQHQQQQQQHQAQYGYGDEDEDEIAVEDDEEEMQEVVHLQEVVEGLWVGDLVAAMDTEGLEERGIRNILSLLRPRLTFSPHFSVFPLEIDDSADTDILTHLPTCVAWIAEALRRREALVHNIENGADMPREKGVERLSETKPAGVLVHCQAGMSRSATVVAAYLMTALNVGADEAVELIREKRPVVDPSETFWHQLGLFGNANGKVSLRDRSTRQFYMERTASQFMNGDGSAPPMDKMAKYPATPTASNPPTPMGGHGRRKIRCKMCRRHLAVREHMMDHILDQSPVSRPRTPSNFALPSPRFSFSAGSNPMANSGSGAGAELSGGGGRRPSIVSDVINPLTGLPGRRSRHDSLSSSGVLSPPPQPDSAVSNGILQNNDTASLSKSQAQARLRSSSDALRITPTTQDKFTSSPMTMSRAESPDTRQLQTADQLASRLPPHLLALRMAGSGMTGLSSPMESSPGSSPERETYVSPAHTTFPPSSSSSGGAGTGTGANLSRRLSVLAMTPADQPRSRRGSALTGGANANDISGIPDIGGGGGPPILVNPKCSGYFVEPLTWMEPVLKNGDISGKLVCPNEKCGVKIGNFDWAGVQCGCKEWVTPGFCISRSKVDEVW</sequence>
<dbReference type="AlphaFoldDB" id="A0A427YJ79"/>
<feature type="compositionally biased region" description="Polar residues" evidence="5">
    <location>
        <begin position="9"/>
        <end position="20"/>
    </location>
</feature>
<feature type="compositionally biased region" description="Basic and acidic residues" evidence="5">
    <location>
        <begin position="30"/>
        <end position="42"/>
    </location>
</feature>